<dbReference type="eggNOG" id="COG2120">
    <property type="taxonomic scope" value="Bacteria"/>
</dbReference>
<reference evidence="1" key="2">
    <citation type="submission" date="2012-09" db="EMBL/GenBank/DDBJ databases">
        <title>The complete sequence of Psychroflexus torquis an extreme psychrophile from sea-ice that is stimulated by light.</title>
        <authorList>
            <person name="Feng S."/>
            <person name="Powell S.M."/>
            <person name="Bowman J.P."/>
        </authorList>
    </citation>
    <scope>NUCLEOTIDE SEQUENCE [LARGE SCALE GENOMIC DNA]</scope>
    <source>
        <strain evidence="1">ATCC 700755</strain>
    </source>
</reference>
<evidence type="ECO:0000313" key="1">
    <source>
        <dbReference type="EMBL" id="AFU68477.1"/>
    </source>
</evidence>
<dbReference type="OrthoDB" id="9790023at2"/>
<dbReference type="KEGG" id="ptq:P700755_001601"/>
<dbReference type="Pfam" id="PF02585">
    <property type="entry name" value="PIG-L"/>
    <property type="match status" value="1"/>
</dbReference>
<dbReference type="PANTHER" id="PTHR12993">
    <property type="entry name" value="N-ACETYLGLUCOSAMINYL-PHOSPHATIDYLINOSITOL DE-N-ACETYLASE-RELATED"/>
    <property type="match status" value="1"/>
</dbReference>
<dbReference type="RefSeq" id="WP_015024074.1">
    <property type="nucleotide sequence ID" value="NC_018721.1"/>
</dbReference>
<dbReference type="PANTHER" id="PTHR12993:SF11">
    <property type="entry name" value="N-ACETYLGLUCOSAMINYL-PHOSPHATIDYLINOSITOL DE-N-ACETYLASE"/>
    <property type="match status" value="1"/>
</dbReference>
<keyword evidence="2" id="KW-1185">Reference proteome</keyword>
<name>K4ID46_PSYTT</name>
<gene>
    <name evidence="1" type="ordered locus">P700755_001601</name>
</gene>
<dbReference type="Gene3D" id="3.40.50.10320">
    <property type="entry name" value="LmbE-like"/>
    <property type="match status" value="1"/>
</dbReference>
<dbReference type="SUPFAM" id="SSF102588">
    <property type="entry name" value="LmbE-like"/>
    <property type="match status" value="1"/>
</dbReference>
<dbReference type="InterPro" id="IPR024078">
    <property type="entry name" value="LmbE-like_dom_sf"/>
</dbReference>
<reference evidence="1" key="1">
    <citation type="submission" date="2006-03" db="EMBL/GenBank/DDBJ databases">
        <authorList>
            <person name="Bowman J."/>
            <person name="Ferriera S."/>
            <person name="Johnson J."/>
            <person name="Kravitz S."/>
            <person name="Halpern A."/>
            <person name="Remington K."/>
            <person name="Beeson K."/>
            <person name="Tran B."/>
            <person name="Rogers Y.-H."/>
            <person name="Friedman R."/>
            <person name="Venter J.C."/>
        </authorList>
    </citation>
    <scope>NUCLEOTIDE SEQUENCE [LARGE SCALE GENOMIC DNA]</scope>
    <source>
        <strain evidence="1">ATCC 700755</strain>
    </source>
</reference>
<dbReference type="AlphaFoldDB" id="K4ID46"/>
<evidence type="ECO:0000313" key="2">
    <source>
        <dbReference type="Proteomes" id="UP000008514"/>
    </source>
</evidence>
<dbReference type="Proteomes" id="UP000008514">
    <property type="component" value="Chromosome"/>
</dbReference>
<accession>K4ID46</accession>
<protein>
    <submittedName>
        <fullName evidence="1">Bacillithiol biosynthesis deacetylase BshB1</fullName>
    </submittedName>
</protein>
<dbReference type="InterPro" id="IPR003737">
    <property type="entry name" value="GlcNAc_PI_deacetylase-related"/>
</dbReference>
<proteinExistence type="predicted"/>
<dbReference type="GO" id="GO:0016811">
    <property type="term" value="F:hydrolase activity, acting on carbon-nitrogen (but not peptide) bonds, in linear amides"/>
    <property type="evidence" value="ECO:0007669"/>
    <property type="project" value="TreeGrafter"/>
</dbReference>
<organism evidence="1 2">
    <name type="scientific">Psychroflexus torquis (strain ATCC 700755 / CIP 106069 / ACAM 623)</name>
    <dbReference type="NCBI Taxonomy" id="313595"/>
    <lineage>
        <taxon>Bacteria</taxon>
        <taxon>Pseudomonadati</taxon>
        <taxon>Bacteroidota</taxon>
        <taxon>Flavobacteriia</taxon>
        <taxon>Flavobacteriales</taxon>
        <taxon>Flavobacteriaceae</taxon>
        <taxon>Psychroflexus</taxon>
    </lineage>
</organism>
<dbReference type="STRING" id="313595.P700755_001601"/>
<dbReference type="EMBL" id="CP003879">
    <property type="protein sequence ID" value="AFU68477.1"/>
    <property type="molecule type" value="Genomic_DNA"/>
</dbReference>
<sequence length="222" mass="25224">MKKKLIIAPHPDDEVLGAGGVIKKFSKEGHEVYVLVITRGTPKYYSDEKIQNVRNEALEAHKILGVRQTVFLDFHAPELDMTSNAEISKAISEYISKWKITDLFIPHRGDIHNDHRKVFEASLVAARPVGNFTVKAIYAYETLSETEWAAPFSDDAFIPNHFVNISETMSYKFEAMQCFKSQIRDFPSTRSLETIESLAKFRGSTVGFNRAEAFMTIRTIKS</sequence>
<dbReference type="HOGENOM" id="CLU_049311_6_0_10"/>